<dbReference type="Ensembl" id="ENSPKIT00000036051.1">
    <property type="protein sequence ID" value="ENSPKIP00000019207.1"/>
    <property type="gene ID" value="ENSPKIG00000004473.1"/>
</dbReference>
<evidence type="ECO:0000259" key="2">
    <source>
        <dbReference type="PROSITE" id="PS50878"/>
    </source>
</evidence>
<proteinExistence type="predicted"/>
<dbReference type="Proteomes" id="UP000261540">
    <property type="component" value="Unplaced"/>
</dbReference>
<dbReference type="GeneTree" id="ENSGT01150000286909"/>
<reference evidence="3" key="2">
    <citation type="submission" date="2025-09" db="UniProtKB">
        <authorList>
            <consortium name="Ensembl"/>
        </authorList>
    </citation>
    <scope>IDENTIFICATION</scope>
</reference>
<keyword evidence="1" id="KW-1133">Transmembrane helix</keyword>
<keyword evidence="1" id="KW-0472">Membrane</keyword>
<evidence type="ECO:0000313" key="3">
    <source>
        <dbReference type="Ensembl" id="ENSPKIP00000019207.1"/>
    </source>
</evidence>
<dbReference type="InterPro" id="IPR043502">
    <property type="entry name" value="DNA/RNA_pol_sf"/>
</dbReference>
<keyword evidence="1" id="KW-0812">Transmembrane</keyword>
<keyword evidence="4" id="KW-1185">Reference proteome</keyword>
<dbReference type="SUPFAM" id="SSF56672">
    <property type="entry name" value="DNA/RNA polymerases"/>
    <property type="match status" value="1"/>
</dbReference>
<feature type="transmembrane region" description="Helical" evidence="1">
    <location>
        <begin position="136"/>
        <end position="158"/>
    </location>
</feature>
<dbReference type="STRING" id="1676925.ENSPKIP00000019207"/>
<dbReference type="PANTHER" id="PTHR33332">
    <property type="entry name" value="REVERSE TRANSCRIPTASE DOMAIN-CONTAINING PROTEIN"/>
    <property type="match status" value="1"/>
</dbReference>
<reference evidence="3" key="1">
    <citation type="submission" date="2025-08" db="UniProtKB">
        <authorList>
            <consortium name="Ensembl"/>
        </authorList>
    </citation>
    <scope>IDENTIFICATION</scope>
</reference>
<evidence type="ECO:0000256" key="1">
    <source>
        <dbReference type="SAM" id="Phobius"/>
    </source>
</evidence>
<dbReference type="InterPro" id="IPR000477">
    <property type="entry name" value="RT_dom"/>
</dbReference>
<dbReference type="Pfam" id="PF00078">
    <property type="entry name" value="RVT_1"/>
    <property type="match status" value="1"/>
</dbReference>
<protein>
    <recommendedName>
        <fullName evidence="2">Reverse transcriptase domain-containing protein</fullName>
    </recommendedName>
</protein>
<dbReference type="AlphaFoldDB" id="A0A3B3RKS0"/>
<dbReference type="PROSITE" id="PS50878">
    <property type="entry name" value="RT_POL"/>
    <property type="match status" value="1"/>
</dbReference>
<feature type="domain" description="Reverse transcriptase" evidence="2">
    <location>
        <begin position="1"/>
        <end position="256"/>
    </location>
</feature>
<name>A0A3B3RKS0_9TELE</name>
<organism evidence="3 4">
    <name type="scientific">Paramormyrops kingsleyae</name>
    <dbReference type="NCBI Taxonomy" id="1676925"/>
    <lineage>
        <taxon>Eukaryota</taxon>
        <taxon>Metazoa</taxon>
        <taxon>Chordata</taxon>
        <taxon>Craniata</taxon>
        <taxon>Vertebrata</taxon>
        <taxon>Euteleostomi</taxon>
        <taxon>Actinopterygii</taxon>
        <taxon>Neopterygii</taxon>
        <taxon>Teleostei</taxon>
        <taxon>Osteoglossocephala</taxon>
        <taxon>Osteoglossomorpha</taxon>
        <taxon>Osteoglossiformes</taxon>
        <taxon>Mormyridae</taxon>
        <taxon>Paramormyrops</taxon>
    </lineage>
</organism>
<accession>A0A3B3RKS0</accession>
<evidence type="ECO:0000313" key="4">
    <source>
        <dbReference type="Proteomes" id="UP000261540"/>
    </source>
</evidence>
<sequence>MYSTVFCNSLMSFFTSKVADIHQQLNSGGAVAPEADSLLPFQCPCQSFASFTLPSINDKTTLLKITNDLLMVADSGLLTILILLDLSAAFDTISHNTLLNRLSSIGISHTPLAWFTSYLSGCTQFIQLKSHSSRSFLVSAGVPQGSVLGPLLFIIYMLPLGHIFRKFNINFHCYVDDTQLYISSKPSCSFPPSSLSDCLMEIKSWFSNFLKLNSNKTEVLLVGTTSTLTKSHSFSINIDNSAIHPSTQVKSLGVILDSTLSFQSHINHITRSAYFHLCNIN</sequence>